<dbReference type="Pfam" id="PF00440">
    <property type="entry name" value="TetR_N"/>
    <property type="match status" value="1"/>
</dbReference>
<feature type="domain" description="HTH tetR-type" evidence="5">
    <location>
        <begin position="33"/>
        <end position="92"/>
    </location>
</feature>
<keyword evidence="2 4" id="KW-0238">DNA-binding</keyword>
<dbReference type="SUPFAM" id="SSF48498">
    <property type="entry name" value="Tetracyclin repressor-like, C-terminal domain"/>
    <property type="match status" value="1"/>
</dbReference>
<feature type="DNA-binding region" description="H-T-H motif" evidence="4">
    <location>
        <begin position="55"/>
        <end position="74"/>
    </location>
</feature>
<evidence type="ECO:0000256" key="4">
    <source>
        <dbReference type="PROSITE-ProRule" id="PRU00335"/>
    </source>
</evidence>
<protein>
    <submittedName>
        <fullName evidence="6">TetR/AcrR family transcriptional regulator</fullName>
    </submittedName>
</protein>
<dbReference type="InParanoid" id="A0A545AXA7"/>
<accession>A0A545AXA7</accession>
<dbReference type="AlphaFoldDB" id="A0A545AXA7"/>
<keyword evidence="7" id="KW-1185">Reference proteome</keyword>
<evidence type="ECO:0000259" key="5">
    <source>
        <dbReference type="PROSITE" id="PS50977"/>
    </source>
</evidence>
<dbReference type="PANTHER" id="PTHR30055:SF234">
    <property type="entry name" value="HTH-TYPE TRANSCRIPTIONAL REGULATOR BETI"/>
    <property type="match status" value="1"/>
</dbReference>
<evidence type="ECO:0000256" key="2">
    <source>
        <dbReference type="ARBA" id="ARBA00023125"/>
    </source>
</evidence>
<dbReference type="PANTHER" id="PTHR30055">
    <property type="entry name" value="HTH-TYPE TRANSCRIPTIONAL REGULATOR RUTR"/>
    <property type="match status" value="1"/>
</dbReference>
<dbReference type="InterPro" id="IPR001647">
    <property type="entry name" value="HTH_TetR"/>
</dbReference>
<organism evidence="6 7">
    <name type="scientific">Cryptosporangium phraense</name>
    <dbReference type="NCBI Taxonomy" id="2593070"/>
    <lineage>
        <taxon>Bacteria</taxon>
        <taxon>Bacillati</taxon>
        <taxon>Actinomycetota</taxon>
        <taxon>Actinomycetes</taxon>
        <taxon>Cryptosporangiales</taxon>
        <taxon>Cryptosporangiaceae</taxon>
        <taxon>Cryptosporangium</taxon>
    </lineage>
</organism>
<dbReference type="Proteomes" id="UP000317982">
    <property type="component" value="Unassembled WGS sequence"/>
</dbReference>
<keyword evidence="1" id="KW-0805">Transcription regulation</keyword>
<comment type="caution">
    <text evidence="6">The sequence shown here is derived from an EMBL/GenBank/DDBJ whole genome shotgun (WGS) entry which is preliminary data.</text>
</comment>
<dbReference type="RefSeq" id="WP_142703373.1">
    <property type="nucleotide sequence ID" value="NZ_VIRS01000003.1"/>
</dbReference>
<name>A0A545AXA7_9ACTN</name>
<dbReference type="EMBL" id="VIRS01000003">
    <property type="protein sequence ID" value="TQS45966.1"/>
    <property type="molecule type" value="Genomic_DNA"/>
</dbReference>
<gene>
    <name evidence="6" type="ORF">FL583_05590</name>
</gene>
<evidence type="ECO:0000256" key="3">
    <source>
        <dbReference type="ARBA" id="ARBA00023163"/>
    </source>
</evidence>
<evidence type="ECO:0000313" key="6">
    <source>
        <dbReference type="EMBL" id="TQS45966.1"/>
    </source>
</evidence>
<dbReference type="Gene3D" id="1.10.357.10">
    <property type="entry name" value="Tetracycline Repressor, domain 2"/>
    <property type="match status" value="1"/>
</dbReference>
<proteinExistence type="predicted"/>
<dbReference type="InterPro" id="IPR050109">
    <property type="entry name" value="HTH-type_TetR-like_transc_reg"/>
</dbReference>
<evidence type="ECO:0000256" key="1">
    <source>
        <dbReference type="ARBA" id="ARBA00023015"/>
    </source>
</evidence>
<dbReference type="GO" id="GO:0000976">
    <property type="term" value="F:transcription cis-regulatory region binding"/>
    <property type="evidence" value="ECO:0007669"/>
    <property type="project" value="TreeGrafter"/>
</dbReference>
<keyword evidence="3" id="KW-0804">Transcription</keyword>
<dbReference type="SUPFAM" id="SSF46689">
    <property type="entry name" value="Homeodomain-like"/>
    <property type="match status" value="1"/>
</dbReference>
<evidence type="ECO:0000313" key="7">
    <source>
        <dbReference type="Proteomes" id="UP000317982"/>
    </source>
</evidence>
<dbReference type="InterPro" id="IPR009057">
    <property type="entry name" value="Homeodomain-like_sf"/>
</dbReference>
<dbReference type="PROSITE" id="PS50977">
    <property type="entry name" value="HTH_TETR_2"/>
    <property type="match status" value="1"/>
</dbReference>
<dbReference type="InterPro" id="IPR036271">
    <property type="entry name" value="Tet_transcr_reg_TetR-rel_C_sf"/>
</dbReference>
<sequence>METAPPVSPAPYALQPIALVPATSARQTRREADRDRSRILETAREVFAVYGLDVTLADIASFAGLSVQTVQRAFPSRDGLIESLFDEALTELADAADTATEHPDPLLGFLDFLSESGRVQSRNSGLRMLLQGESTSERAAATAEARLLPALNRLVERARASEVVPSQMSPADLPALQFVMSNLNEYAENVEPELWQRYLAILLDGLQSEPLDCDLALPGSGPRALN</sequence>
<dbReference type="GO" id="GO:0003700">
    <property type="term" value="F:DNA-binding transcription factor activity"/>
    <property type="evidence" value="ECO:0007669"/>
    <property type="project" value="TreeGrafter"/>
</dbReference>
<dbReference type="OrthoDB" id="3192968at2"/>
<reference evidence="6 7" key="1">
    <citation type="submission" date="2019-07" db="EMBL/GenBank/DDBJ databases">
        <title>Cryptosporangium phraense sp. nov., isolated from plant litter.</title>
        <authorList>
            <person name="Suriyachadkun C."/>
        </authorList>
    </citation>
    <scope>NUCLEOTIDE SEQUENCE [LARGE SCALE GENOMIC DNA]</scope>
    <source>
        <strain evidence="6 7">A-T 5661</strain>
    </source>
</reference>